<gene>
    <name evidence="1" type="ORF">H6G97_34025</name>
</gene>
<evidence type="ECO:0000313" key="1">
    <source>
        <dbReference type="EMBL" id="MBD2534271.1"/>
    </source>
</evidence>
<name>A0ABR8DXW9_9NOSO</name>
<comment type="caution">
    <text evidence="1">The sequence shown here is derived from an EMBL/GenBank/DDBJ whole genome shotgun (WGS) entry which is preliminary data.</text>
</comment>
<evidence type="ECO:0000313" key="2">
    <source>
        <dbReference type="Proteomes" id="UP000623440"/>
    </source>
</evidence>
<protein>
    <submittedName>
        <fullName evidence="1">Uncharacterized protein</fullName>
    </submittedName>
</protein>
<keyword evidence="2" id="KW-1185">Reference proteome</keyword>
<dbReference type="Proteomes" id="UP000623440">
    <property type="component" value="Unassembled WGS sequence"/>
</dbReference>
<reference evidence="1 2" key="1">
    <citation type="journal article" date="2020" name="ISME J.">
        <title>Comparative genomics reveals insights into cyanobacterial evolution and habitat adaptation.</title>
        <authorList>
            <person name="Chen M.Y."/>
            <person name="Teng W.K."/>
            <person name="Zhao L."/>
            <person name="Hu C.X."/>
            <person name="Zhou Y.K."/>
            <person name="Han B.P."/>
            <person name="Song L.R."/>
            <person name="Shu W.S."/>
        </authorList>
    </citation>
    <scope>NUCLEOTIDE SEQUENCE [LARGE SCALE GENOMIC DNA]</scope>
    <source>
        <strain evidence="1 2">FACHB-838</strain>
    </source>
</reference>
<dbReference type="EMBL" id="JACJSI010000148">
    <property type="protein sequence ID" value="MBD2534271.1"/>
    <property type="molecule type" value="Genomic_DNA"/>
</dbReference>
<dbReference type="RefSeq" id="WP_190944780.1">
    <property type="nucleotide sequence ID" value="NZ_JACJSI010000148.1"/>
</dbReference>
<accession>A0ABR8DXW9</accession>
<sequence length="186" mass="20115">MTEFQVNTAVIGNQSNSTVAIDKNGNFVICWTSFDQNGVGGIYAQRYNNDGVRQGNEFKVNTITTGDQSIPTVAMDANGNFIISWTNFDENTSSTGIYAKRYNNDGVPQGSEFKVNTDINSILNPTVAIAMNANGTFAISWSKFDLDGSDDVPPLELPMALLLLKIPFPSPAKMGLRAATTATQVF</sequence>
<proteinExistence type="predicted"/>
<organism evidence="1 2">
    <name type="scientific">Nostoc flagelliforme FACHB-838</name>
    <dbReference type="NCBI Taxonomy" id="2692904"/>
    <lineage>
        <taxon>Bacteria</taxon>
        <taxon>Bacillati</taxon>
        <taxon>Cyanobacteriota</taxon>
        <taxon>Cyanophyceae</taxon>
        <taxon>Nostocales</taxon>
        <taxon>Nostocaceae</taxon>
        <taxon>Nostoc</taxon>
    </lineage>
</organism>